<dbReference type="SMART" id="SM00407">
    <property type="entry name" value="IGc1"/>
    <property type="match status" value="1"/>
</dbReference>
<evidence type="ECO:0000256" key="2">
    <source>
        <dbReference type="SAM" id="SignalP"/>
    </source>
</evidence>
<dbReference type="GO" id="GO:0005615">
    <property type="term" value="C:extracellular space"/>
    <property type="evidence" value="ECO:0007669"/>
    <property type="project" value="TreeGrafter"/>
</dbReference>
<proteinExistence type="predicted"/>
<sequence>QNKMKKFFTLFFLLKHSLKYFITGTSGITKIPGFVVVAMIDETQYGYCDDNMEEIEPKQDWIKKLFQKKPEHLKDHSKRCFNNQQLFKAYMGVFKQCLNQTEDSHVLQSVSGCEWDDESHDVKGINQYGYDGEDFISLDLLTLTWITPKTQAVVIKHLWDTDKARLEFIKNLYMSVLCPDFLQRTDRPSVSLLQKTPSSPVSCHATGFYPDRADLFWRKDGEEIHEGVEKGGILPNSDGTFQMSSELNISLIKHEDWRKYDCVFQLYGVKEEIIITLNKTEIQTNWGDLEKEDSSKGFCSANLYKKIRNQ</sequence>
<dbReference type="PANTHER" id="PTHR16675:SF237">
    <property type="entry name" value="MHC CLASS I ANTIGEN TRANSCRIPT VARIANT 1-RELATED"/>
    <property type="match status" value="1"/>
</dbReference>
<feature type="domain" description="Ig-like" evidence="3">
    <location>
        <begin position="179"/>
        <end position="276"/>
    </location>
</feature>
<dbReference type="PROSITE" id="PS50835">
    <property type="entry name" value="IG_LIKE"/>
    <property type="match status" value="1"/>
</dbReference>
<feature type="signal peptide" evidence="2">
    <location>
        <begin position="1"/>
        <end position="27"/>
    </location>
</feature>
<dbReference type="FunFam" id="2.60.40.10:FF:000943">
    <property type="entry name" value="Classical MHC class I molecule, alpha-chain"/>
    <property type="match status" value="1"/>
</dbReference>
<feature type="chain" id="PRO_5017327007" description="Ig-like domain-containing protein" evidence="2">
    <location>
        <begin position="28"/>
        <end position="310"/>
    </location>
</feature>
<evidence type="ECO:0000256" key="1">
    <source>
        <dbReference type="ARBA" id="ARBA00023180"/>
    </source>
</evidence>
<dbReference type="InterPro" id="IPR036179">
    <property type="entry name" value="Ig-like_dom_sf"/>
</dbReference>
<evidence type="ECO:0000313" key="4">
    <source>
        <dbReference type="Ensembl" id="ENSOMEP00000013110.1"/>
    </source>
</evidence>
<dbReference type="Proteomes" id="UP000261560">
    <property type="component" value="Unplaced"/>
</dbReference>
<name>A0A3B3C5L6_ORYME</name>
<dbReference type="AlphaFoldDB" id="A0A3B3C5L6"/>
<dbReference type="InterPro" id="IPR050208">
    <property type="entry name" value="MHC_class-I_related"/>
</dbReference>
<dbReference type="Gene3D" id="2.60.40.10">
    <property type="entry name" value="Immunoglobulins"/>
    <property type="match status" value="1"/>
</dbReference>
<evidence type="ECO:0000259" key="3">
    <source>
        <dbReference type="PROSITE" id="PS50835"/>
    </source>
</evidence>
<dbReference type="Pfam" id="PF07654">
    <property type="entry name" value="C1-set"/>
    <property type="match status" value="1"/>
</dbReference>
<accession>A0A3B3C5L6</accession>
<dbReference type="Ensembl" id="ENSOMET00000020674.1">
    <property type="protein sequence ID" value="ENSOMEP00000013110.1"/>
    <property type="gene ID" value="ENSOMEG00000014578.1"/>
</dbReference>
<dbReference type="InterPro" id="IPR003597">
    <property type="entry name" value="Ig_C1-set"/>
</dbReference>
<organism evidence="4 5">
    <name type="scientific">Oryzias melastigma</name>
    <name type="common">Marine medaka</name>
    <dbReference type="NCBI Taxonomy" id="30732"/>
    <lineage>
        <taxon>Eukaryota</taxon>
        <taxon>Metazoa</taxon>
        <taxon>Chordata</taxon>
        <taxon>Craniata</taxon>
        <taxon>Vertebrata</taxon>
        <taxon>Euteleostomi</taxon>
        <taxon>Actinopterygii</taxon>
        <taxon>Neopterygii</taxon>
        <taxon>Teleostei</taxon>
        <taxon>Neoteleostei</taxon>
        <taxon>Acanthomorphata</taxon>
        <taxon>Ovalentaria</taxon>
        <taxon>Atherinomorphae</taxon>
        <taxon>Beloniformes</taxon>
        <taxon>Adrianichthyidae</taxon>
        <taxon>Oryziinae</taxon>
        <taxon>Oryzias</taxon>
    </lineage>
</organism>
<protein>
    <recommendedName>
        <fullName evidence="3">Ig-like domain-containing protein</fullName>
    </recommendedName>
</protein>
<dbReference type="GO" id="GO:0009897">
    <property type="term" value="C:external side of plasma membrane"/>
    <property type="evidence" value="ECO:0007669"/>
    <property type="project" value="TreeGrafter"/>
</dbReference>
<dbReference type="SUPFAM" id="SSF48726">
    <property type="entry name" value="Immunoglobulin"/>
    <property type="match status" value="1"/>
</dbReference>
<evidence type="ECO:0000313" key="5">
    <source>
        <dbReference type="Proteomes" id="UP000261560"/>
    </source>
</evidence>
<dbReference type="InterPro" id="IPR037055">
    <property type="entry name" value="MHC_I-like_Ag-recog_sf"/>
</dbReference>
<dbReference type="GeneTree" id="ENSGT01120000271828"/>
<keyword evidence="5" id="KW-1185">Reference proteome</keyword>
<keyword evidence="1" id="KW-0325">Glycoprotein</keyword>
<dbReference type="Gene3D" id="3.30.500.10">
    <property type="entry name" value="MHC class I-like antigen recognition-like"/>
    <property type="match status" value="1"/>
</dbReference>
<reference evidence="4" key="1">
    <citation type="submission" date="2025-08" db="UniProtKB">
        <authorList>
            <consortium name="Ensembl"/>
        </authorList>
    </citation>
    <scope>IDENTIFICATION</scope>
</reference>
<dbReference type="GO" id="GO:0006955">
    <property type="term" value="P:immune response"/>
    <property type="evidence" value="ECO:0007669"/>
    <property type="project" value="TreeGrafter"/>
</dbReference>
<dbReference type="InterPro" id="IPR011161">
    <property type="entry name" value="MHC_I-like_Ag-recog"/>
</dbReference>
<dbReference type="InterPro" id="IPR011162">
    <property type="entry name" value="MHC_I/II-like_Ag-recog"/>
</dbReference>
<keyword evidence="2" id="KW-0732">Signal</keyword>
<dbReference type="InterPro" id="IPR007110">
    <property type="entry name" value="Ig-like_dom"/>
</dbReference>
<dbReference type="PANTHER" id="PTHR16675">
    <property type="entry name" value="MHC CLASS I-RELATED"/>
    <property type="match status" value="1"/>
</dbReference>
<dbReference type="InterPro" id="IPR013783">
    <property type="entry name" value="Ig-like_fold"/>
</dbReference>
<dbReference type="Pfam" id="PF00129">
    <property type="entry name" value="MHC_I"/>
    <property type="match status" value="1"/>
</dbReference>
<reference evidence="4" key="2">
    <citation type="submission" date="2025-09" db="UniProtKB">
        <authorList>
            <consortium name="Ensembl"/>
        </authorList>
    </citation>
    <scope>IDENTIFICATION</scope>
</reference>
<dbReference type="SUPFAM" id="SSF54452">
    <property type="entry name" value="MHC antigen-recognition domain"/>
    <property type="match status" value="1"/>
</dbReference>